<evidence type="ECO:0000313" key="2">
    <source>
        <dbReference type="WBParaSite" id="ES5_v2.g271.t1"/>
    </source>
</evidence>
<proteinExistence type="predicted"/>
<reference evidence="2" key="1">
    <citation type="submission" date="2022-11" db="UniProtKB">
        <authorList>
            <consortium name="WormBaseParasite"/>
        </authorList>
    </citation>
    <scope>IDENTIFICATION</scope>
</reference>
<name>A0AC34GBI2_9BILA</name>
<dbReference type="Proteomes" id="UP000887579">
    <property type="component" value="Unplaced"/>
</dbReference>
<dbReference type="WBParaSite" id="ES5_v2.g271.t1">
    <property type="protein sequence ID" value="ES5_v2.g271.t1"/>
    <property type="gene ID" value="ES5_v2.g271"/>
</dbReference>
<protein>
    <submittedName>
        <fullName evidence="2">Receptor L-domain domain-containing protein</fullName>
    </submittedName>
</protein>
<accession>A0AC34GBI2</accession>
<organism evidence="1 2">
    <name type="scientific">Panagrolaimus sp. ES5</name>
    <dbReference type="NCBI Taxonomy" id="591445"/>
    <lineage>
        <taxon>Eukaryota</taxon>
        <taxon>Metazoa</taxon>
        <taxon>Ecdysozoa</taxon>
        <taxon>Nematoda</taxon>
        <taxon>Chromadorea</taxon>
        <taxon>Rhabditida</taxon>
        <taxon>Tylenchina</taxon>
        <taxon>Panagrolaimomorpha</taxon>
        <taxon>Panagrolaimoidea</taxon>
        <taxon>Panagrolaimidae</taxon>
        <taxon>Panagrolaimus</taxon>
    </lineage>
</organism>
<evidence type="ECO:0000313" key="1">
    <source>
        <dbReference type="Proteomes" id="UP000887579"/>
    </source>
</evidence>
<sequence length="591" mass="66575">MTKFEVLLFLCFYLTISAALARPEIPTLIVQGGKYSKFCFGQSSVYSKSLYHGSEYVSNLQSAGGYYQDCEVIIGNLFLTDLSDSDKFHSIKEVTGFVFIVKPGIKDVKIPNLVRIYGQEKGIVEYEGGALIIDGDEKLKTVDLPALKEVNGKIFKSDNITLHMAKKEKEITVPNACPSGQYITADGKCGTCSKKFINQYCIDVCPGDTLVVNDTPECAFECPRKTEYDPQKADFTCRPCKISPNSNTNNFGKCRRGCYVGYRSALTLFNWRNFYPNPERGGMREFNTSAADINERSDFCEYIYGNLIIDYFEDYKQNKRYIPLTQLQYLSYVKGITGKVTIVVHPSMAYFPYGIFRNLEYIGVSYFIDLGNVKFMEFTVSDPNNLIIGNQEIYTKLGLEKDERIMKYANVNPSKAQCSCPGKCLSAYHCEEKKYFEVRYKAEIYRVDDYPDKIVENVYEVDNNSLLCDKECKNGCNGTANGTSSSLCNSCQHVSLDSFNLKACLIACPLGYFSRNGNKCHRCPGECGSYGCKNRQTFLGARGCKDCDIQYLSSDAEGTFRITCMKAGSDKKEDMFIENAFNQYLSGDDES</sequence>